<dbReference type="EMBL" id="AP024420">
    <property type="protein sequence ID" value="BCR89825.1"/>
    <property type="molecule type" value="Genomic_DNA"/>
</dbReference>
<gene>
    <name evidence="2" type="ORF">ACHE_51023A</name>
</gene>
<dbReference type="Gene3D" id="2.30.29.30">
    <property type="entry name" value="Pleckstrin-homology domain (PH domain)/Phosphotyrosine-binding domain (PTB)"/>
    <property type="match status" value="1"/>
</dbReference>
<dbReference type="SUPFAM" id="SSF54236">
    <property type="entry name" value="Ubiquitin-like"/>
    <property type="match status" value="1"/>
</dbReference>
<dbReference type="SUPFAM" id="SSF50729">
    <property type="entry name" value="PH domain-like"/>
    <property type="match status" value="1"/>
</dbReference>
<feature type="region of interest" description="Disordered" evidence="1">
    <location>
        <begin position="1"/>
        <end position="225"/>
    </location>
</feature>
<keyword evidence="3" id="KW-1185">Reference proteome</keyword>
<feature type="compositionally biased region" description="Polar residues" evidence="1">
    <location>
        <begin position="606"/>
        <end position="625"/>
    </location>
</feature>
<feature type="compositionally biased region" description="Basic residues" evidence="1">
    <location>
        <begin position="632"/>
        <end position="642"/>
    </location>
</feature>
<evidence type="ECO:0000313" key="3">
    <source>
        <dbReference type="Proteomes" id="UP000637239"/>
    </source>
</evidence>
<accession>A0A7R7ZPE0</accession>
<organism evidence="2 3">
    <name type="scientific">Aspergillus chevalieri</name>
    <name type="common">Eurotium chevalieri</name>
    <dbReference type="NCBI Taxonomy" id="182096"/>
    <lineage>
        <taxon>Eukaryota</taxon>
        <taxon>Fungi</taxon>
        <taxon>Dikarya</taxon>
        <taxon>Ascomycota</taxon>
        <taxon>Pezizomycotina</taxon>
        <taxon>Eurotiomycetes</taxon>
        <taxon>Eurotiomycetidae</taxon>
        <taxon>Eurotiales</taxon>
        <taxon>Aspergillaceae</taxon>
        <taxon>Aspergillus</taxon>
        <taxon>Aspergillus subgen. Aspergillus</taxon>
    </lineage>
</organism>
<feature type="compositionally biased region" description="Polar residues" evidence="1">
    <location>
        <begin position="520"/>
        <end position="532"/>
    </location>
</feature>
<feature type="region of interest" description="Disordered" evidence="1">
    <location>
        <begin position="466"/>
        <end position="562"/>
    </location>
</feature>
<feature type="compositionally biased region" description="Basic and acidic residues" evidence="1">
    <location>
        <begin position="188"/>
        <end position="213"/>
    </location>
</feature>
<protein>
    <recommendedName>
        <fullName evidence="4">PH domain-containing protein</fullName>
    </recommendedName>
</protein>
<dbReference type="RefSeq" id="XP_043138347.1">
    <property type="nucleotide sequence ID" value="XM_043280804.1"/>
</dbReference>
<dbReference type="Gene3D" id="3.10.20.90">
    <property type="entry name" value="Phosphatidylinositol 3-kinase Catalytic Subunit, Chain A, domain 1"/>
    <property type="match status" value="1"/>
</dbReference>
<sequence>MAVEAQSMGLGPDNQAPPMKFSRYRSVRRAASQKQEPLKTAIPAVPVPPVPSKPPSPISANPQETTVVRSVSRYRRQRNPAPSPTVQHPVPVPIPSFHAPGKPDRPSCSPPKDLEGVERANISSNGEEDDVARTRHRQDAMSRLVGGDSRPTSKQTLESRTDTSSYHRPIDDNNNNRATPSNGQQSGKETKLRSLKDTMKLFRSKGDVEKEGASAKPIEPSGTTFPGVDAPVSAVNAGERHVLVQYRKATNFLPITTSTTAQDLLLSAQSCFDVDAQTFVLIERFAQFGLERPLRKYEYVRDVMNSWTKDTDSKLIIVPAASLDALHQLEAQSAPIEQPADTTFHIYHSQRSRKWDKRYVTLRSDGQVTVSKKYQGQDQTNICHLSDFDIYSPTLSSLSNDVKPPKKICYAVKSQQKASMFLSTENYVQFFSTSDKEVAEGWYKAIQAWRSWYLVSVLGTGQNKDEASLPELSRQQSDESPGSKTHQPKPLKPLLEFEPLDQQCDDEQPSSPERTKSSKTKQFLSRSRSTKPSQEKPLTVNTDVGTNSQGIEQSPFSPTGLLGHNYIMRQRAMQEREEIDRKAYEEVFSPQGLVFGAGAAGRRQYPATQSQPSSRSNTMTSTQGPDASGLVRRSHSVSKGNHRPLVDLTPVYQEPPQHARKGRGVAVDPGTPLVDAATTPDLLRGAIVVPSATTWKRPPIPEEPTSTTNVKTCSRSNTVRSTRNTRPRASSTTPSDDAFIPNSLLARSATQKAANGGHGVATGDRNATKPMLDMSSGNPFVEGSLLRDL</sequence>
<evidence type="ECO:0000256" key="1">
    <source>
        <dbReference type="SAM" id="MobiDB-lite"/>
    </source>
</evidence>
<proteinExistence type="predicted"/>
<feature type="compositionally biased region" description="Pro residues" evidence="1">
    <location>
        <begin position="45"/>
        <end position="57"/>
    </location>
</feature>
<feature type="compositionally biased region" description="Polar residues" evidence="1">
    <location>
        <begin position="150"/>
        <end position="187"/>
    </location>
</feature>
<dbReference type="InterPro" id="IPR029071">
    <property type="entry name" value="Ubiquitin-like_domsf"/>
</dbReference>
<evidence type="ECO:0008006" key="4">
    <source>
        <dbReference type="Google" id="ProtNLM"/>
    </source>
</evidence>
<feature type="compositionally biased region" description="Polar residues" evidence="1">
    <location>
        <begin position="473"/>
        <end position="485"/>
    </location>
</feature>
<dbReference type="Proteomes" id="UP000637239">
    <property type="component" value="Chromosome 5"/>
</dbReference>
<reference evidence="2" key="2">
    <citation type="submission" date="2021-02" db="EMBL/GenBank/DDBJ databases">
        <title>Aspergillus chevalieri M1 genome sequence.</title>
        <authorList>
            <person name="Kadooka C."/>
            <person name="Mori K."/>
            <person name="Futagami T."/>
        </authorList>
    </citation>
    <scope>NUCLEOTIDE SEQUENCE</scope>
    <source>
        <strain evidence="2">M1</strain>
    </source>
</reference>
<reference evidence="2" key="1">
    <citation type="submission" date="2021-01" db="EMBL/GenBank/DDBJ databases">
        <authorList>
            <consortium name="Aspergillus chevalieri M1 genome sequencing consortium"/>
            <person name="Kazuki M."/>
            <person name="Futagami T."/>
        </authorList>
    </citation>
    <scope>NUCLEOTIDE SEQUENCE</scope>
    <source>
        <strain evidence="2">M1</strain>
    </source>
</reference>
<evidence type="ECO:0000313" key="2">
    <source>
        <dbReference type="EMBL" id="BCR89825.1"/>
    </source>
</evidence>
<dbReference type="PANTHER" id="PTHR38700">
    <property type="entry name" value="YALI0E22418P"/>
    <property type="match status" value="1"/>
</dbReference>
<dbReference type="GeneID" id="66984183"/>
<feature type="compositionally biased region" description="Basic and acidic residues" evidence="1">
    <location>
        <begin position="131"/>
        <end position="140"/>
    </location>
</feature>
<feature type="region of interest" description="Disordered" evidence="1">
    <location>
        <begin position="695"/>
        <end position="789"/>
    </location>
</feature>
<dbReference type="AlphaFoldDB" id="A0A7R7ZPE0"/>
<dbReference type="PANTHER" id="PTHR38700:SF1">
    <property type="entry name" value="PH DOMAIN-CONTAINING PROTEIN"/>
    <property type="match status" value="1"/>
</dbReference>
<feature type="region of interest" description="Disordered" evidence="1">
    <location>
        <begin position="599"/>
        <end position="648"/>
    </location>
</feature>
<name>A0A7R7ZPE0_ASPCH</name>
<dbReference type="KEGG" id="ache:ACHE_51023A"/>
<feature type="compositionally biased region" description="Low complexity" evidence="1">
    <location>
        <begin position="714"/>
        <end position="728"/>
    </location>
</feature>
<dbReference type="InterPro" id="IPR011993">
    <property type="entry name" value="PH-like_dom_sf"/>
</dbReference>
<feature type="compositionally biased region" description="Polar residues" evidence="1">
    <location>
        <begin position="704"/>
        <end position="713"/>
    </location>
</feature>
<feature type="compositionally biased region" description="Polar residues" evidence="1">
    <location>
        <begin position="539"/>
        <end position="557"/>
    </location>
</feature>